<keyword evidence="6" id="KW-1278">Translocase</keyword>
<dbReference type="GO" id="GO:0005886">
    <property type="term" value="C:plasma membrane"/>
    <property type="evidence" value="ECO:0007669"/>
    <property type="project" value="TreeGrafter"/>
</dbReference>
<evidence type="ECO:0000256" key="4">
    <source>
        <dbReference type="ARBA" id="ARBA00022741"/>
    </source>
</evidence>
<dbReference type="GO" id="GO:0050661">
    <property type="term" value="F:NADP binding"/>
    <property type="evidence" value="ECO:0007669"/>
    <property type="project" value="TreeGrafter"/>
</dbReference>
<dbReference type="PANTHER" id="PTHR10160">
    <property type="entry name" value="NAD(P) TRANSHYDROGENASE"/>
    <property type="match status" value="1"/>
</dbReference>
<dbReference type="PANTHER" id="PTHR10160:SF19">
    <property type="entry name" value="PROTON-TRANSLOCATING NAD(P)(+) TRANSHYDROGENASE"/>
    <property type="match status" value="1"/>
</dbReference>
<dbReference type="EC" id="7.1.1.1" evidence="3"/>
<feature type="domain" description="Alanine dehydrogenase/pyridine nucleotide transhydrogenase NAD(H)-binding" evidence="12">
    <location>
        <begin position="144"/>
        <end position="308"/>
    </location>
</feature>
<keyword evidence="15" id="KW-1185">Reference proteome</keyword>
<evidence type="ECO:0000256" key="7">
    <source>
        <dbReference type="ARBA" id="ARBA00023027"/>
    </source>
</evidence>
<dbReference type="FunFam" id="3.40.50.720:FF:000188">
    <property type="entry name" value="NAD(P) transhydrogenase alpha subunit 1"/>
    <property type="match status" value="1"/>
</dbReference>
<organism evidence="14 15">
    <name type="scientific">Immundisolibacter cernigliae</name>
    <dbReference type="NCBI Taxonomy" id="1810504"/>
    <lineage>
        <taxon>Bacteria</taxon>
        <taxon>Pseudomonadati</taxon>
        <taxon>Pseudomonadota</taxon>
        <taxon>Gammaproteobacteria</taxon>
        <taxon>Immundisolibacterales</taxon>
        <taxon>Immundisolibacteraceae</taxon>
        <taxon>Immundisolibacter</taxon>
    </lineage>
</organism>
<evidence type="ECO:0000313" key="14">
    <source>
        <dbReference type="EMBL" id="ANX05632.1"/>
    </source>
</evidence>
<keyword evidence="7" id="KW-0520">NAD</keyword>
<dbReference type="SUPFAM" id="SSF51735">
    <property type="entry name" value="NAD(P)-binding Rossmann-fold domains"/>
    <property type="match status" value="1"/>
</dbReference>
<evidence type="ECO:0000256" key="9">
    <source>
        <dbReference type="ARBA" id="ARBA00071353"/>
    </source>
</evidence>
<dbReference type="EMBL" id="CP014671">
    <property type="protein sequence ID" value="ANX05632.1"/>
    <property type="molecule type" value="Genomic_DNA"/>
</dbReference>
<dbReference type="PROSITE" id="PS00837">
    <property type="entry name" value="ALADH_PNT_2"/>
    <property type="match status" value="1"/>
</dbReference>
<dbReference type="Pfam" id="PF01262">
    <property type="entry name" value="AlaDh_PNT_C"/>
    <property type="match status" value="1"/>
</dbReference>
<dbReference type="InterPro" id="IPR036291">
    <property type="entry name" value="NAD(P)-bd_dom_sf"/>
</dbReference>
<dbReference type="SUPFAM" id="SSF52283">
    <property type="entry name" value="Formate/glycerate dehydrogenase catalytic domain-like"/>
    <property type="match status" value="1"/>
</dbReference>
<comment type="similarity">
    <text evidence="2">Belongs to the AlaDH/PNT family.</text>
</comment>
<dbReference type="SMART" id="SM01003">
    <property type="entry name" value="AlaDh_PNT_N"/>
    <property type="match status" value="1"/>
</dbReference>
<dbReference type="InParanoid" id="A0A1B1YY01"/>
<dbReference type="InterPro" id="IPR007698">
    <property type="entry name" value="AlaDH/PNT_NAD(H)-bd"/>
</dbReference>
<keyword evidence="5" id="KW-0521">NADP</keyword>
<evidence type="ECO:0000259" key="12">
    <source>
        <dbReference type="SMART" id="SM01002"/>
    </source>
</evidence>
<evidence type="ECO:0000256" key="1">
    <source>
        <dbReference type="ARBA" id="ARBA00003943"/>
    </source>
</evidence>
<keyword evidence="4" id="KW-0547">Nucleotide-binding</keyword>
<comment type="catalytic activity">
    <reaction evidence="8">
        <text>NAD(+) + NADPH + H(+)(in) = NADH + NADP(+) + H(+)(out)</text>
        <dbReference type="Rhea" id="RHEA:47992"/>
        <dbReference type="ChEBI" id="CHEBI:15378"/>
        <dbReference type="ChEBI" id="CHEBI:57540"/>
        <dbReference type="ChEBI" id="CHEBI:57783"/>
        <dbReference type="ChEBI" id="CHEBI:57945"/>
        <dbReference type="ChEBI" id="CHEBI:58349"/>
        <dbReference type="EC" id="7.1.1.1"/>
    </reaction>
</comment>
<dbReference type="Proteomes" id="UP000092952">
    <property type="component" value="Chromosome"/>
</dbReference>
<dbReference type="NCBIfam" id="NF006942">
    <property type="entry name" value="PRK09424.1"/>
    <property type="match status" value="1"/>
</dbReference>
<dbReference type="InterPro" id="IPR008143">
    <property type="entry name" value="Ala_DH/PNT_CS2"/>
</dbReference>
<accession>A0A1B1YY01</accession>
<dbReference type="Gene3D" id="3.40.50.720">
    <property type="entry name" value="NAD(P)-binding Rossmann-like Domain"/>
    <property type="match status" value="2"/>
</dbReference>
<dbReference type="RefSeq" id="WP_068808345.1">
    <property type="nucleotide sequence ID" value="NZ_CP014671.1"/>
</dbReference>
<evidence type="ECO:0000256" key="6">
    <source>
        <dbReference type="ARBA" id="ARBA00022967"/>
    </source>
</evidence>
<evidence type="ECO:0000256" key="8">
    <source>
        <dbReference type="ARBA" id="ARBA00048202"/>
    </source>
</evidence>
<dbReference type="GO" id="GO:0006740">
    <property type="term" value="P:NADPH regeneration"/>
    <property type="evidence" value="ECO:0007669"/>
    <property type="project" value="TreeGrafter"/>
</dbReference>
<gene>
    <name evidence="14" type="ORF">PG2T_12435</name>
</gene>
<dbReference type="GO" id="GO:0016491">
    <property type="term" value="F:oxidoreductase activity"/>
    <property type="evidence" value="ECO:0007669"/>
    <property type="project" value="InterPro"/>
</dbReference>
<dbReference type="SMART" id="SM01002">
    <property type="entry name" value="AlaDh_PNT_C"/>
    <property type="match status" value="1"/>
</dbReference>
<dbReference type="STRING" id="1810504.PG2T_12435"/>
<evidence type="ECO:0000256" key="2">
    <source>
        <dbReference type="ARBA" id="ARBA00005689"/>
    </source>
</evidence>
<dbReference type="OrthoDB" id="9804592at2"/>
<dbReference type="FunCoup" id="A0A1B1YY01">
    <property type="interactions" value="274"/>
</dbReference>
<dbReference type="AlphaFoldDB" id="A0A1B1YY01"/>
<evidence type="ECO:0000259" key="13">
    <source>
        <dbReference type="SMART" id="SM01003"/>
    </source>
</evidence>
<name>A0A1B1YY01_9GAMM</name>
<evidence type="ECO:0000256" key="10">
    <source>
        <dbReference type="ARBA" id="ARBA00076996"/>
    </source>
</evidence>
<evidence type="ECO:0000256" key="5">
    <source>
        <dbReference type="ARBA" id="ARBA00022857"/>
    </source>
</evidence>
<sequence>MLVGVPRERAAGECRVAATPESVKKLLALGAQVCVEAGAGEAARYADTAYAQAGARVTTAAETLAADVVLAVRRPVAEQLAAMRPGALLVGFADPHAGGLDALAQAGLSVLAVELIPRISRAQGMDALSSQANIAGYRAVLEATSHYRRFLPLMMTSAGTAKPSRVVILGVGVAGLQAIATARRLGAQVEAFDVRPETREQVLSLGAKFIDIDLGESGAGAGGYARELSAQAQQRQQELLGERLKAADIIITTALIPGRPAPVLVPEAVVQGMRPGSVIVDLAAANGGNCPLTEADRVVEKHGVTLVGITDYPSRVATDASAFYARNLLNLLELALRKDEAGTRIELDLQDEIIAAALAVQAGTLRFAKP</sequence>
<proteinExistence type="inferred from homology"/>
<dbReference type="GO" id="GO:0008750">
    <property type="term" value="F:proton-translocating NAD(P)+ transhydrogenase activity"/>
    <property type="evidence" value="ECO:0007669"/>
    <property type="project" value="UniProtKB-EC"/>
</dbReference>
<evidence type="ECO:0000313" key="15">
    <source>
        <dbReference type="Proteomes" id="UP000092952"/>
    </source>
</evidence>
<feature type="domain" description="Alanine dehydrogenase/pyridine nucleotide transhydrogenase N-terminal" evidence="13">
    <location>
        <begin position="4"/>
        <end position="135"/>
    </location>
</feature>
<reference evidence="15" key="1">
    <citation type="submission" date="2016-03" db="EMBL/GenBank/DDBJ databases">
        <title>Complete genome sequence of Solimmundus cernigliae, representing a novel lineage of polycyclic aromatic hydrocarbon degraders within the Gammaproteobacteria.</title>
        <authorList>
            <person name="Singleton D.R."/>
            <person name="Dickey A.N."/>
            <person name="Scholl E.H."/>
            <person name="Wright F.A."/>
            <person name="Aitken M.D."/>
        </authorList>
    </citation>
    <scope>NUCLEOTIDE SEQUENCE [LARGE SCALE GENOMIC DNA]</scope>
    <source>
        <strain evidence="15">TR3.2</strain>
    </source>
</reference>
<protein>
    <recommendedName>
        <fullName evidence="9">NAD(P) transhydrogenase subunit alpha part 1</fullName>
        <ecNumber evidence="3">7.1.1.1</ecNumber>
    </recommendedName>
    <alternativeName>
        <fullName evidence="11">Nicotinamide nucleotide transhydrogenase subunit alpha 1</fullName>
    </alternativeName>
    <alternativeName>
        <fullName evidence="10">Pyridine nucleotide transhydrogenase subunit alpha 1</fullName>
    </alternativeName>
</protein>
<comment type="function">
    <text evidence="1">The transhydrogenation between NADH and NADP is coupled to respiration and ATP hydrolysis and functions as a proton pump across the membrane.</text>
</comment>
<dbReference type="KEGG" id="gbi:PG2T_12435"/>
<dbReference type="InterPro" id="IPR007886">
    <property type="entry name" value="AlaDH/PNT_N"/>
</dbReference>
<evidence type="ECO:0000256" key="11">
    <source>
        <dbReference type="ARBA" id="ARBA00084087"/>
    </source>
</evidence>
<dbReference type="CDD" id="cd05304">
    <property type="entry name" value="Rubrum_tdh"/>
    <property type="match status" value="1"/>
</dbReference>
<evidence type="ECO:0000256" key="3">
    <source>
        <dbReference type="ARBA" id="ARBA00012943"/>
    </source>
</evidence>
<dbReference type="Pfam" id="PF05222">
    <property type="entry name" value="AlaDh_PNT_N"/>
    <property type="match status" value="1"/>
</dbReference>